<gene>
    <name evidence="1" type="ORF">OG2516_04189</name>
</gene>
<name>Q2CED1_OCEGH</name>
<dbReference type="HOGENOM" id="CLU_3293303_0_0_5"/>
<accession>Q2CED1</accession>
<evidence type="ECO:0000313" key="1">
    <source>
        <dbReference type="EMBL" id="EAR51066.1"/>
    </source>
</evidence>
<dbReference type="STRING" id="314256.OG2516_04189"/>
<keyword evidence="2" id="KW-1185">Reference proteome</keyword>
<dbReference type="AlphaFoldDB" id="Q2CED1"/>
<organism evidence="1 2">
    <name type="scientific">Oceanicola granulosus (strain ATCC BAA-861 / DSM 15982 / KCTC 12143 / HTCC2516)</name>
    <dbReference type="NCBI Taxonomy" id="314256"/>
    <lineage>
        <taxon>Bacteria</taxon>
        <taxon>Pseudomonadati</taxon>
        <taxon>Pseudomonadota</taxon>
        <taxon>Alphaproteobacteria</taxon>
        <taxon>Rhodobacterales</taxon>
        <taxon>Roseobacteraceae</taxon>
        <taxon>Oceanicola</taxon>
    </lineage>
</organism>
<comment type="caution">
    <text evidence="1">The sequence shown here is derived from an EMBL/GenBank/DDBJ whole genome shotgun (WGS) entry which is preliminary data.</text>
</comment>
<reference evidence="1 2" key="1">
    <citation type="journal article" date="2010" name="J. Bacteriol.">
        <title>Genome sequences of Oceanicola granulosus HTCC2516(T) and Oceanicola batsensis HTCC2597(TDelta).</title>
        <authorList>
            <person name="Thrash J.C."/>
            <person name="Cho J.C."/>
            <person name="Vergin K.L."/>
            <person name="Giovannoni S.J."/>
        </authorList>
    </citation>
    <scope>NUCLEOTIDE SEQUENCE [LARGE SCALE GENOMIC DNA]</scope>
    <source>
        <strain evidence="2">ATCC BAA-861 / DSM 15982 / KCTC 12143 / HTCC2516</strain>
    </source>
</reference>
<evidence type="ECO:0000313" key="2">
    <source>
        <dbReference type="Proteomes" id="UP000003635"/>
    </source>
</evidence>
<dbReference type="Proteomes" id="UP000003635">
    <property type="component" value="Unassembled WGS sequence"/>
</dbReference>
<protein>
    <submittedName>
        <fullName evidence="1">Uncharacterized protein</fullName>
    </submittedName>
</protein>
<dbReference type="EMBL" id="AAOT01000018">
    <property type="protein sequence ID" value="EAR51066.1"/>
    <property type="molecule type" value="Genomic_DNA"/>
</dbReference>
<sequence>MIGLLHVQLRLARRRAGSAVRRARPLKMMLTRPCLSRDPP</sequence>
<proteinExistence type="predicted"/>